<evidence type="ECO:0000313" key="2">
    <source>
        <dbReference type="Proteomes" id="UP000662637"/>
    </source>
</evidence>
<accession>A0A834V5A3</accession>
<sequence>MSQSGAVVRLPHPQGSLSSQGCSDIQLVTVLHGMPAAGSRRPFVGGASLPGNTVPFVIPAVGVSHPCALCVGKAVSGSSCMLYLMIVEGFGKGAGKEEPPDLRSAHCPRKSGVEATSFKFFLLSL</sequence>
<dbReference type="AlphaFoldDB" id="A0A834V5A3"/>
<protein>
    <submittedName>
        <fullName evidence="1">Uncharacterized protein</fullName>
    </submittedName>
</protein>
<gene>
    <name evidence="1" type="ORF">GHT09_003924</name>
</gene>
<dbReference type="EMBL" id="WJEC01000248">
    <property type="protein sequence ID" value="KAF7484587.1"/>
    <property type="molecule type" value="Genomic_DNA"/>
</dbReference>
<comment type="caution">
    <text evidence="1">The sequence shown here is derived from an EMBL/GenBank/DDBJ whole genome shotgun (WGS) entry which is preliminary data.</text>
</comment>
<evidence type="ECO:0000313" key="1">
    <source>
        <dbReference type="EMBL" id="KAF7484587.1"/>
    </source>
</evidence>
<organism evidence="1 2">
    <name type="scientific">Marmota monax</name>
    <name type="common">Woodchuck</name>
    <dbReference type="NCBI Taxonomy" id="9995"/>
    <lineage>
        <taxon>Eukaryota</taxon>
        <taxon>Metazoa</taxon>
        <taxon>Chordata</taxon>
        <taxon>Craniata</taxon>
        <taxon>Vertebrata</taxon>
        <taxon>Euteleostomi</taxon>
        <taxon>Mammalia</taxon>
        <taxon>Eutheria</taxon>
        <taxon>Euarchontoglires</taxon>
        <taxon>Glires</taxon>
        <taxon>Rodentia</taxon>
        <taxon>Sciuromorpha</taxon>
        <taxon>Sciuridae</taxon>
        <taxon>Xerinae</taxon>
        <taxon>Marmotini</taxon>
        <taxon>Marmota</taxon>
    </lineage>
</organism>
<reference evidence="1" key="1">
    <citation type="submission" date="2020-08" db="EMBL/GenBank/DDBJ databases">
        <authorList>
            <person name="Shumante A."/>
            <person name="Zimin A.V."/>
            <person name="Puiu D."/>
            <person name="Salzberg S.L."/>
        </authorList>
    </citation>
    <scope>NUCLEOTIDE SEQUENCE</scope>
    <source>
        <strain evidence="1">WC2-LM</strain>
        <tissue evidence="1">Liver</tissue>
    </source>
</reference>
<proteinExistence type="predicted"/>
<name>A0A834V5A3_MARMO</name>
<dbReference type="Proteomes" id="UP000662637">
    <property type="component" value="Unassembled WGS sequence"/>
</dbReference>